<name>A0A7J7KNU4_BUGNE</name>
<feature type="region of interest" description="Disordered" evidence="1">
    <location>
        <begin position="1"/>
        <end position="35"/>
    </location>
</feature>
<dbReference type="AlphaFoldDB" id="A0A7J7KNU4"/>
<protein>
    <submittedName>
        <fullName evidence="2">Uncharacterized protein</fullName>
    </submittedName>
</protein>
<feature type="region of interest" description="Disordered" evidence="1">
    <location>
        <begin position="51"/>
        <end position="81"/>
    </location>
</feature>
<gene>
    <name evidence="2" type="ORF">EB796_001884</name>
</gene>
<keyword evidence="3" id="KW-1185">Reference proteome</keyword>
<comment type="caution">
    <text evidence="2">The sequence shown here is derived from an EMBL/GenBank/DDBJ whole genome shotgun (WGS) entry which is preliminary data.</text>
</comment>
<organism evidence="2 3">
    <name type="scientific">Bugula neritina</name>
    <name type="common">Brown bryozoan</name>
    <name type="synonym">Sertularia neritina</name>
    <dbReference type="NCBI Taxonomy" id="10212"/>
    <lineage>
        <taxon>Eukaryota</taxon>
        <taxon>Metazoa</taxon>
        <taxon>Spiralia</taxon>
        <taxon>Lophotrochozoa</taxon>
        <taxon>Bryozoa</taxon>
        <taxon>Gymnolaemata</taxon>
        <taxon>Cheilostomatida</taxon>
        <taxon>Flustrina</taxon>
        <taxon>Buguloidea</taxon>
        <taxon>Bugulidae</taxon>
        <taxon>Bugula</taxon>
    </lineage>
</organism>
<dbReference type="Proteomes" id="UP000593567">
    <property type="component" value="Unassembled WGS sequence"/>
</dbReference>
<evidence type="ECO:0000256" key="1">
    <source>
        <dbReference type="SAM" id="MobiDB-lite"/>
    </source>
</evidence>
<feature type="compositionally biased region" description="Polar residues" evidence="1">
    <location>
        <begin position="63"/>
        <end position="81"/>
    </location>
</feature>
<accession>A0A7J7KNU4</accession>
<reference evidence="2" key="1">
    <citation type="submission" date="2020-06" db="EMBL/GenBank/DDBJ databases">
        <title>Draft genome of Bugula neritina, a colonial animal packing powerful symbionts and potential medicines.</title>
        <authorList>
            <person name="Rayko M."/>
        </authorList>
    </citation>
    <scope>NUCLEOTIDE SEQUENCE [LARGE SCALE GENOMIC DNA]</scope>
    <source>
        <strain evidence="2">Kwan_BN1</strain>
    </source>
</reference>
<proteinExistence type="predicted"/>
<evidence type="ECO:0000313" key="3">
    <source>
        <dbReference type="Proteomes" id="UP000593567"/>
    </source>
</evidence>
<dbReference type="EMBL" id="VXIV02000210">
    <property type="protein sequence ID" value="KAF6039803.1"/>
    <property type="molecule type" value="Genomic_DNA"/>
</dbReference>
<sequence>MNKRHREMVEKQASRSSVHLRLPRPTVVKGSSPMSSELTWELPSLYTRQRRRSNPTLLPEQAPGTSSPDSSLSTFQRSSSVPGFKLVSSTNEETSAGRYVFVSVNSIGCSVQQISCESNLYYCNSINLAQVLNLLQREPNLWILNCCFLQT</sequence>
<evidence type="ECO:0000313" key="2">
    <source>
        <dbReference type="EMBL" id="KAF6039803.1"/>
    </source>
</evidence>